<evidence type="ECO:0000256" key="1">
    <source>
        <dbReference type="SAM" id="Coils"/>
    </source>
</evidence>
<proteinExistence type="predicted"/>
<dbReference type="InterPro" id="IPR029602">
    <property type="entry name" value="IFT74"/>
</dbReference>
<organism evidence="2 3">
    <name type="scientific">Euplotes crassus</name>
    <dbReference type="NCBI Taxonomy" id="5936"/>
    <lineage>
        <taxon>Eukaryota</taxon>
        <taxon>Sar</taxon>
        <taxon>Alveolata</taxon>
        <taxon>Ciliophora</taxon>
        <taxon>Intramacronucleata</taxon>
        <taxon>Spirotrichea</taxon>
        <taxon>Hypotrichia</taxon>
        <taxon>Euplotida</taxon>
        <taxon>Euplotidae</taxon>
        <taxon>Moneuplotes</taxon>
    </lineage>
</organism>
<keyword evidence="1" id="KW-0175">Coiled coil</keyword>
<gene>
    <name evidence="2" type="ORF">ECRASSUSDP1_LOCUS5415</name>
</gene>
<dbReference type="PANTHER" id="PTHR31432:SF0">
    <property type="entry name" value="INTRAFLAGELLAR TRANSPORT PROTEIN 74 HOMOLOG"/>
    <property type="match status" value="1"/>
</dbReference>
<dbReference type="AlphaFoldDB" id="A0AAD1UC31"/>
<evidence type="ECO:0000313" key="3">
    <source>
        <dbReference type="Proteomes" id="UP001295684"/>
    </source>
</evidence>
<dbReference type="GO" id="GO:0048487">
    <property type="term" value="F:beta-tubulin binding"/>
    <property type="evidence" value="ECO:0007669"/>
    <property type="project" value="InterPro"/>
</dbReference>
<dbReference type="GO" id="GO:0035735">
    <property type="term" value="P:intraciliary transport involved in cilium assembly"/>
    <property type="evidence" value="ECO:0007669"/>
    <property type="project" value="TreeGrafter"/>
</dbReference>
<feature type="coiled-coil region" evidence="1">
    <location>
        <begin position="290"/>
        <end position="365"/>
    </location>
</feature>
<reference evidence="2" key="1">
    <citation type="submission" date="2023-07" db="EMBL/GenBank/DDBJ databases">
        <authorList>
            <consortium name="AG Swart"/>
            <person name="Singh M."/>
            <person name="Singh A."/>
            <person name="Seah K."/>
            <person name="Emmerich C."/>
        </authorList>
    </citation>
    <scope>NUCLEOTIDE SEQUENCE</scope>
    <source>
        <strain evidence="2">DP1</strain>
    </source>
</reference>
<feature type="coiled-coil region" evidence="1">
    <location>
        <begin position="420"/>
        <end position="472"/>
    </location>
</feature>
<sequence length="561" mass="65415">MRMGTGYKQPTGVKKDIKTEGVGYKSDVNIVNRPVTNHGLSGITSTSHGPKRKIYDKSYYLNLLKSKNTEISSEISKFKKEIDTINKDNSSYLTLERKYDVLINDVRQLEGELADYNLTQDKFRLGTKPEDILSLYHHIKLQNDKKKSALDDLFLERKEMENEISELQKQITDINQANEEKLNQLDPEQKAQYEKLRSENNTLISNIGYLRNELDKVNERLRDLDDRLKEDTLRQRAQHLREEKVSLLKKKEELELQTNESNLPFAEARERLRNRIKQDHSEILHCEKKIADLRKIISTYQKNINELEADLSEQKTDQDESHKYEALHKRDREMTDFMENFETTKQEESQQVDQLENTIVTLLEHMSKSITKSTALPSKNDVKDMKGDLAYTKGLVEDSETTYARVKVELDQRQADLDKINTLEGKIERENKNMDEKLKNMQDEMENKFPKIDQVKGEYDKEKKRLTDLKQQLAKIKPGMQKIMTTHSISHDTKKNQLLQNDIYKLLNSLEKKIATNESQIFSLCQFIDAKGTESNFSAVLNECMGTVHEINMENVKNSVK</sequence>
<dbReference type="Proteomes" id="UP001295684">
    <property type="component" value="Unassembled WGS sequence"/>
</dbReference>
<protein>
    <submittedName>
        <fullName evidence="2">Uncharacterized protein</fullName>
    </submittedName>
</protein>
<dbReference type="PANTHER" id="PTHR31432">
    <property type="entry name" value="INTRAFLAGELLAR TRANSPORT PROTEIN 74 HOMOLOG"/>
    <property type="match status" value="1"/>
</dbReference>
<dbReference type="GO" id="GO:0030992">
    <property type="term" value="C:intraciliary transport particle B"/>
    <property type="evidence" value="ECO:0007669"/>
    <property type="project" value="InterPro"/>
</dbReference>
<feature type="coiled-coil region" evidence="1">
    <location>
        <begin position="61"/>
        <end position="119"/>
    </location>
</feature>
<feature type="coiled-coil region" evidence="1">
    <location>
        <begin position="143"/>
        <end position="257"/>
    </location>
</feature>
<accession>A0AAD1UC31</accession>
<dbReference type="GO" id="GO:0005929">
    <property type="term" value="C:cilium"/>
    <property type="evidence" value="ECO:0007669"/>
    <property type="project" value="TreeGrafter"/>
</dbReference>
<evidence type="ECO:0000313" key="2">
    <source>
        <dbReference type="EMBL" id="CAI2364074.1"/>
    </source>
</evidence>
<comment type="caution">
    <text evidence="2">The sequence shown here is derived from an EMBL/GenBank/DDBJ whole genome shotgun (WGS) entry which is preliminary data.</text>
</comment>
<dbReference type="EMBL" id="CAMPGE010005226">
    <property type="protein sequence ID" value="CAI2364074.1"/>
    <property type="molecule type" value="Genomic_DNA"/>
</dbReference>
<keyword evidence="3" id="KW-1185">Reference proteome</keyword>
<name>A0AAD1UC31_EUPCR</name>